<dbReference type="Proteomes" id="UP000178999">
    <property type="component" value="Unassembled WGS sequence"/>
</dbReference>
<dbReference type="Pfam" id="PF03808">
    <property type="entry name" value="Glyco_tran_WecG"/>
    <property type="match status" value="1"/>
</dbReference>
<sequence>MKKQQSKKLKKALKSSKILGVMLSSTHKSEVLELIASKLKHKMKFYIVTPNPEILVHADTNQNLKEVLNKGDLAIPDGVGLILAGKLLKVRNLNLIKGRELMLDLFTLANEKKLKIFLLGSTKKVIEKSLVKIKNTYPNIIAKGNPGPMLDTNAQCLTDNDIAKQRDILDKINKFKPDLLFIAFGAPKQELWLGKHYENLKIGGAMVVGGSLDYFARTKKLPPKFLNNLGLEWLWRLANEKGHLRRVIRATIEFPFLILKQKISNSH</sequence>
<evidence type="ECO:0000256" key="1">
    <source>
        <dbReference type="ARBA" id="ARBA00022676"/>
    </source>
</evidence>
<organism evidence="3 4">
    <name type="scientific">Candidatus Woesebacteria bacterium RIFOXYB1_FULL_38_16</name>
    <dbReference type="NCBI Taxonomy" id="1802538"/>
    <lineage>
        <taxon>Bacteria</taxon>
        <taxon>Candidatus Woeseibacteriota</taxon>
    </lineage>
</organism>
<dbReference type="PANTHER" id="PTHR34136:SF1">
    <property type="entry name" value="UDP-N-ACETYL-D-MANNOSAMINURONIC ACID TRANSFERASE"/>
    <property type="match status" value="1"/>
</dbReference>
<dbReference type="EMBL" id="MGHY01000009">
    <property type="protein sequence ID" value="OGM79663.1"/>
    <property type="molecule type" value="Genomic_DNA"/>
</dbReference>
<evidence type="ECO:0000256" key="2">
    <source>
        <dbReference type="ARBA" id="ARBA00022679"/>
    </source>
</evidence>
<evidence type="ECO:0000313" key="3">
    <source>
        <dbReference type="EMBL" id="OGM79663.1"/>
    </source>
</evidence>
<dbReference type="NCBIfam" id="TIGR00696">
    <property type="entry name" value="wecG_tagA_cpsF"/>
    <property type="match status" value="1"/>
</dbReference>
<dbReference type="GO" id="GO:0016758">
    <property type="term" value="F:hexosyltransferase activity"/>
    <property type="evidence" value="ECO:0007669"/>
    <property type="project" value="TreeGrafter"/>
</dbReference>
<evidence type="ECO:0000313" key="4">
    <source>
        <dbReference type="Proteomes" id="UP000178999"/>
    </source>
</evidence>
<evidence type="ECO:0008006" key="5">
    <source>
        <dbReference type="Google" id="ProtNLM"/>
    </source>
</evidence>
<accession>A0A1F8CTK8</accession>
<proteinExistence type="predicted"/>
<dbReference type="STRING" id="1802538.A2382_01945"/>
<reference evidence="3 4" key="1">
    <citation type="journal article" date="2016" name="Nat. Commun.">
        <title>Thousands of microbial genomes shed light on interconnected biogeochemical processes in an aquifer system.</title>
        <authorList>
            <person name="Anantharaman K."/>
            <person name="Brown C.T."/>
            <person name="Hug L.A."/>
            <person name="Sharon I."/>
            <person name="Castelle C.J."/>
            <person name="Probst A.J."/>
            <person name="Thomas B.C."/>
            <person name="Singh A."/>
            <person name="Wilkins M.J."/>
            <person name="Karaoz U."/>
            <person name="Brodie E.L."/>
            <person name="Williams K.H."/>
            <person name="Hubbard S.S."/>
            <person name="Banfield J.F."/>
        </authorList>
    </citation>
    <scope>NUCLEOTIDE SEQUENCE [LARGE SCALE GENOMIC DNA]</scope>
</reference>
<gene>
    <name evidence="3" type="ORF">A2382_01945</name>
</gene>
<comment type="caution">
    <text evidence="3">The sequence shown here is derived from an EMBL/GenBank/DDBJ whole genome shotgun (WGS) entry which is preliminary data.</text>
</comment>
<keyword evidence="1" id="KW-0328">Glycosyltransferase</keyword>
<dbReference type="PANTHER" id="PTHR34136">
    <property type="match status" value="1"/>
</dbReference>
<dbReference type="CDD" id="cd06533">
    <property type="entry name" value="Glyco_transf_WecG_TagA"/>
    <property type="match status" value="1"/>
</dbReference>
<protein>
    <recommendedName>
        <fullName evidence="5">N-acetylglucosaminyldiphosphoundecaprenol N-acetyl-beta-D-mannosaminyltransferase</fullName>
    </recommendedName>
</protein>
<dbReference type="AlphaFoldDB" id="A0A1F8CTK8"/>
<name>A0A1F8CTK8_9BACT</name>
<keyword evidence="2" id="KW-0808">Transferase</keyword>
<dbReference type="InterPro" id="IPR004629">
    <property type="entry name" value="WecG_TagA_CpsF"/>
</dbReference>